<name>A0A9W6JYT1_9HYPH</name>
<keyword evidence="1" id="KW-0175">Coiled coil</keyword>
<dbReference type="Proteomes" id="UP001143330">
    <property type="component" value="Unassembled WGS sequence"/>
</dbReference>
<comment type="caution">
    <text evidence="2">The sequence shown here is derived from an EMBL/GenBank/DDBJ whole genome shotgun (WGS) entry which is preliminary data.</text>
</comment>
<dbReference type="PANTHER" id="PTHR41259:SF1">
    <property type="entry name" value="DOUBLE-STRAND BREAK REPAIR RAD50 ATPASE, PUTATIVE-RELATED"/>
    <property type="match status" value="1"/>
</dbReference>
<dbReference type="AlphaFoldDB" id="A0A9W6JYT1"/>
<dbReference type="RefSeq" id="WP_213364680.1">
    <property type="nucleotide sequence ID" value="NZ_BSFM01000014.1"/>
</dbReference>
<dbReference type="SUPFAM" id="SSF52540">
    <property type="entry name" value="P-loop containing nucleoside triphosphate hydrolases"/>
    <property type="match status" value="1"/>
</dbReference>
<organism evidence="2 3">
    <name type="scientific">Ancylobacter defluvii</name>
    <dbReference type="NCBI Taxonomy" id="1282440"/>
    <lineage>
        <taxon>Bacteria</taxon>
        <taxon>Pseudomonadati</taxon>
        <taxon>Pseudomonadota</taxon>
        <taxon>Alphaproteobacteria</taxon>
        <taxon>Hyphomicrobiales</taxon>
        <taxon>Xanthobacteraceae</taxon>
        <taxon>Ancylobacter</taxon>
    </lineage>
</organism>
<reference evidence="2" key="2">
    <citation type="submission" date="2023-01" db="EMBL/GenBank/DDBJ databases">
        <authorList>
            <person name="Sun Q."/>
            <person name="Evtushenko L."/>
        </authorList>
    </citation>
    <scope>NUCLEOTIDE SEQUENCE</scope>
    <source>
        <strain evidence="2">VKM B-2789</strain>
    </source>
</reference>
<evidence type="ECO:0000313" key="2">
    <source>
        <dbReference type="EMBL" id="GLK84824.1"/>
    </source>
</evidence>
<reference evidence="2" key="1">
    <citation type="journal article" date="2014" name="Int. J. Syst. Evol. Microbiol.">
        <title>Complete genome sequence of Corynebacterium casei LMG S-19264T (=DSM 44701T), isolated from a smear-ripened cheese.</title>
        <authorList>
            <consortium name="US DOE Joint Genome Institute (JGI-PGF)"/>
            <person name="Walter F."/>
            <person name="Albersmeier A."/>
            <person name="Kalinowski J."/>
            <person name="Ruckert C."/>
        </authorList>
    </citation>
    <scope>NUCLEOTIDE SEQUENCE</scope>
    <source>
        <strain evidence="2">VKM B-2789</strain>
    </source>
</reference>
<dbReference type="PANTHER" id="PTHR41259">
    <property type="entry name" value="DOUBLE-STRAND BREAK REPAIR RAD50 ATPASE, PUTATIVE-RELATED"/>
    <property type="match status" value="1"/>
</dbReference>
<dbReference type="InterPro" id="IPR027417">
    <property type="entry name" value="P-loop_NTPase"/>
</dbReference>
<keyword evidence="3" id="KW-1185">Reference proteome</keyword>
<gene>
    <name evidence="2" type="ORF">GCM10017653_28940</name>
</gene>
<protein>
    <submittedName>
        <fullName evidence="2">GTP-binding protein</fullName>
    </submittedName>
</protein>
<sequence>MKIAALRLFNVKRFARQGVAIEGIGDGVNVLCAANEFGKSTSFEALHALFFQPHTGTPKDVRRLQPYSGGHPLVEADIAVPEGRFRLTKQFIGGKRASVVDLGTGRLVAQADEAERFIADLIRGGTAGPAGLLWVRQGNTGLEKRKEDEDERQVRESLLTSVQGEVEAITGGRRMSEIMAACEEELDRLATSRLRPKAGGPYLKAVEERDRLAAEEQRLAADVATLREALDRRAATLKRLSELGDAEEKTARRAAVDKAATALETAKAHAEKLKAAEAEAALARNRRDAAERELTAFREALDRAGHLHAELAAAEARRSEAQDRRRDAAAAIDAAAATVHAAEGQEQEARELLARLDAALIARQAAAELEALRSRLQQAETARTAMEQSEAAFALLAIPAEGIEQLQRSEIEIARLRAAEEAGLPSLRIAYEAGVAPVLLDGAPLPEAEERGIRDVVRLTLPGIGALTVRSNRPAGADNARRTAERSRAELLQALEVSDIAAARRRQVEAQEKAAERDRLRLELRHLAPEGLPKLREEVARRVAVLPEALELKADPDAARAALAGAAERVKAARTAAREVHPLQGRAGDAVVQAETAYAMLTGERARLDAVLGPEAERPAREQGFATAHAGQQAAFEASAAHAEKLRVAAPDLASAEAVLRRAKSVEQAAAEEESRLNVTLADLNGQIRTRSDDAVEEAWQETRDALQAAEARVVTFETEVAVLDRLREALQASRSAARDLYLQPVLAELKPLLGLLFDDISITFDEKTLLPQVVRRNGQDEEVDRLSGGMREQLSVLTRLAFARLLARDGRPAPVILDDALVYSDDDRIERMFDALHRQAREQQIIVFSCRQRAFSKLGGNVLHMQPWQPEPA</sequence>
<dbReference type="EMBL" id="BSFM01000014">
    <property type="protein sequence ID" value="GLK84824.1"/>
    <property type="molecule type" value="Genomic_DNA"/>
</dbReference>
<feature type="coiled-coil region" evidence="1">
    <location>
        <begin position="256"/>
        <end position="389"/>
    </location>
</feature>
<proteinExistence type="predicted"/>
<evidence type="ECO:0000313" key="3">
    <source>
        <dbReference type="Proteomes" id="UP001143330"/>
    </source>
</evidence>
<dbReference type="Gene3D" id="3.40.50.300">
    <property type="entry name" value="P-loop containing nucleotide triphosphate hydrolases"/>
    <property type="match status" value="2"/>
</dbReference>
<accession>A0A9W6JYT1</accession>
<evidence type="ECO:0000256" key="1">
    <source>
        <dbReference type="SAM" id="Coils"/>
    </source>
</evidence>